<evidence type="ECO:0000313" key="2">
    <source>
        <dbReference type="EMBL" id="MEO1771432.1"/>
    </source>
</evidence>
<proteinExistence type="predicted"/>
<keyword evidence="3" id="KW-1185">Reference proteome</keyword>
<reference evidence="2 3" key="1">
    <citation type="submission" date="2024-02" db="EMBL/GenBank/DDBJ databases">
        <title>The Genome Sequence of Enterococcus sp. DIV0159.</title>
        <authorList>
            <person name="Earl A."/>
            <person name="Manson A."/>
            <person name="Gilmore M."/>
            <person name="Sanders J."/>
            <person name="Shea T."/>
            <person name="Howe W."/>
            <person name="Livny J."/>
            <person name="Cuomo C."/>
            <person name="Neafsey D."/>
            <person name="Birren B."/>
        </authorList>
    </citation>
    <scope>NUCLEOTIDE SEQUENCE [LARGE SCALE GENOMIC DNA]</scope>
    <source>
        <strain evidence="2 3">665A</strain>
    </source>
</reference>
<dbReference type="Gene3D" id="3.10.180.10">
    <property type="entry name" value="2,3-Dihydroxybiphenyl 1,2-Dioxygenase, domain 1"/>
    <property type="match status" value="1"/>
</dbReference>
<dbReference type="PANTHER" id="PTHR35006:SF2">
    <property type="entry name" value="GLYOXALASE FAMILY PROTEIN (AFU_ORTHOLOGUE AFUA_5G14830)"/>
    <property type="match status" value="1"/>
</dbReference>
<organism evidence="2 3">
    <name type="scientific">Candidatus Enterococcus ferrettii</name>
    <dbReference type="NCBI Taxonomy" id="2815324"/>
    <lineage>
        <taxon>Bacteria</taxon>
        <taxon>Bacillati</taxon>
        <taxon>Bacillota</taxon>
        <taxon>Bacilli</taxon>
        <taxon>Lactobacillales</taxon>
        <taxon>Enterococcaceae</taxon>
        <taxon>Enterococcus</taxon>
    </lineage>
</organism>
<evidence type="ECO:0000259" key="1">
    <source>
        <dbReference type="PROSITE" id="PS51819"/>
    </source>
</evidence>
<sequence length="119" mass="13077">MIDHLSLGVSDLSKSKTFYQKTLKPLGYEVKVEMENGVCFGAKDGGDLWIVKSEPSKTHVAFSANTREYVDAFYQAALNAGGETNGAPGLRPHYHENYYGAFVIDPDGYNIEAVCHKKG</sequence>
<dbReference type="InterPro" id="IPR037523">
    <property type="entry name" value="VOC_core"/>
</dbReference>
<name>A0ABV0EUH8_9ENTE</name>
<gene>
    <name evidence="2" type="ORF">JZO67_003412</name>
</gene>
<dbReference type="PROSITE" id="PS51819">
    <property type="entry name" value="VOC"/>
    <property type="match status" value="1"/>
</dbReference>
<evidence type="ECO:0000313" key="3">
    <source>
        <dbReference type="Proteomes" id="UP000664357"/>
    </source>
</evidence>
<dbReference type="RefSeq" id="WP_207702748.1">
    <property type="nucleotide sequence ID" value="NZ_JAFREL020000003.1"/>
</dbReference>
<dbReference type="CDD" id="cd07262">
    <property type="entry name" value="VOC_like"/>
    <property type="match status" value="1"/>
</dbReference>
<dbReference type="Pfam" id="PF00903">
    <property type="entry name" value="Glyoxalase"/>
    <property type="match status" value="1"/>
</dbReference>
<protein>
    <recommendedName>
        <fullName evidence="1">VOC domain-containing protein</fullName>
    </recommendedName>
</protein>
<dbReference type="InterPro" id="IPR029068">
    <property type="entry name" value="Glyas_Bleomycin-R_OHBP_Dase"/>
</dbReference>
<dbReference type="Proteomes" id="UP000664357">
    <property type="component" value="Unassembled WGS sequence"/>
</dbReference>
<dbReference type="SUPFAM" id="SSF54593">
    <property type="entry name" value="Glyoxalase/Bleomycin resistance protein/Dihydroxybiphenyl dioxygenase"/>
    <property type="match status" value="1"/>
</dbReference>
<feature type="domain" description="VOC" evidence="1">
    <location>
        <begin position="1"/>
        <end position="116"/>
    </location>
</feature>
<dbReference type="InterPro" id="IPR004360">
    <property type="entry name" value="Glyas_Fos-R_dOase_dom"/>
</dbReference>
<dbReference type="PANTHER" id="PTHR35006">
    <property type="entry name" value="GLYOXALASE FAMILY PROTEIN (AFU_ORTHOLOGUE AFUA_5G14830)"/>
    <property type="match status" value="1"/>
</dbReference>
<accession>A0ABV0EUH8</accession>
<dbReference type="EMBL" id="JAFREL020000003">
    <property type="protein sequence ID" value="MEO1771432.1"/>
    <property type="molecule type" value="Genomic_DNA"/>
</dbReference>
<comment type="caution">
    <text evidence="2">The sequence shown here is derived from an EMBL/GenBank/DDBJ whole genome shotgun (WGS) entry which is preliminary data.</text>
</comment>